<dbReference type="PROSITE" id="PS51194">
    <property type="entry name" value="HELICASE_CTER"/>
    <property type="match status" value="1"/>
</dbReference>
<accession>A0A2I1K520</accession>
<proteinExistence type="inferred from homology"/>
<evidence type="ECO:0000256" key="7">
    <source>
        <dbReference type="ARBA" id="ARBA00023125"/>
    </source>
</evidence>
<dbReference type="Pfam" id="PF02559">
    <property type="entry name" value="CarD_TRCF_RID"/>
    <property type="match status" value="1"/>
</dbReference>
<dbReference type="PROSITE" id="PS51192">
    <property type="entry name" value="HELICASE_ATP_BIND_1"/>
    <property type="match status" value="1"/>
</dbReference>
<keyword evidence="4 9" id="KW-0378">Hydrolase</keyword>
<dbReference type="InterPro" id="IPR005118">
    <property type="entry name" value="TRCF_C"/>
</dbReference>
<evidence type="ECO:0000259" key="10">
    <source>
        <dbReference type="PROSITE" id="PS51192"/>
    </source>
</evidence>
<dbReference type="SMART" id="SM00490">
    <property type="entry name" value="HELICc"/>
    <property type="match status" value="1"/>
</dbReference>
<dbReference type="GO" id="GO:0006355">
    <property type="term" value="P:regulation of DNA-templated transcription"/>
    <property type="evidence" value="ECO:0007669"/>
    <property type="project" value="UniProtKB-UniRule"/>
</dbReference>
<dbReference type="InterPro" id="IPR003711">
    <property type="entry name" value="CarD-like/TRCF_RID"/>
</dbReference>
<dbReference type="AlphaFoldDB" id="A0A2I1K520"/>
<feature type="domain" description="Helicase ATP-binding" evidence="10">
    <location>
        <begin position="632"/>
        <end position="793"/>
    </location>
</feature>
<comment type="similarity">
    <text evidence="9">In the C-terminal section; belongs to the helicase family. RecG subfamily.</text>
</comment>
<dbReference type="GO" id="GO:0016787">
    <property type="term" value="F:hydrolase activity"/>
    <property type="evidence" value="ECO:0007669"/>
    <property type="project" value="UniProtKB-KW"/>
</dbReference>
<dbReference type="InterPro" id="IPR027417">
    <property type="entry name" value="P-loop_NTPase"/>
</dbReference>
<keyword evidence="6 9" id="KW-0067">ATP-binding</keyword>
<dbReference type="HAMAP" id="MF_00969">
    <property type="entry name" value="TRCF"/>
    <property type="match status" value="1"/>
</dbReference>
<comment type="subcellular location">
    <subcellularLocation>
        <location evidence="9">Cytoplasm</location>
    </subcellularLocation>
</comment>
<evidence type="ECO:0000256" key="9">
    <source>
        <dbReference type="HAMAP-Rule" id="MF_00969"/>
    </source>
</evidence>
<dbReference type="GO" id="GO:0005737">
    <property type="term" value="C:cytoplasm"/>
    <property type="evidence" value="ECO:0007669"/>
    <property type="project" value="UniProtKB-SubCell"/>
</dbReference>
<dbReference type="SUPFAM" id="SSF52540">
    <property type="entry name" value="P-loop containing nucleoside triphosphate hydrolases"/>
    <property type="match status" value="4"/>
</dbReference>
<keyword evidence="5" id="KW-0347">Helicase</keyword>
<dbReference type="GO" id="GO:0003684">
    <property type="term" value="F:damaged DNA binding"/>
    <property type="evidence" value="ECO:0007669"/>
    <property type="project" value="InterPro"/>
</dbReference>
<comment type="function">
    <text evidence="9">Couples transcription and DNA repair by recognizing RNA polymerase (RNAP) stalled at DNA lesions. Mediates ATP-dependent release of RNAP and its truncated transcript from the DNA, and recruitment of nucleotide excision repair machinery to the damaged site.</text>
</comment>
<dbReference type="SUPFAM" id="SSF141259">
    <property type="entry name" value="CarD-like"/>
    <property type="match status" value="1"/>
</dbReference>
<dbReference type="GO" id="GO:0000716">
    <property type="term" value="P:transcription-coupled nucleotide-excision repair, DNA damage recognition"/>
    <property type="evidence" value="ECO:0007669"/>
    <property type="project" value="UniProtKB-UniRule"/>
</dbReference>
<evidence type="ECO:0000256" key="4">
    <source>
        <dbReference type="ARBA" id="ARBA00022801"/>
    </source>
</evidence>
<protein>
    <recommendedName>
        <fullName evidence="9">Transcription-repair-coupling factor</fullName>
        <shortName evidence="9">TRCF</shortName>
        <ecNumber evidence="9">3.6.4.-</ecNumber>
    </recommendedName>
</protein>
<gene>
    <name evidence="9 12" type="primary">mfd</name>
    <name evidence="12" type="ORF">CYJ57_00420</name>
</gene>
<dbReference type="CDD" id="cd17991">
    <property type="entry name" value="DEXHc_TRCF"/>
    <property type="match status" value="1"/>
</dbReference>
<dbReference type="Proteomes" id="UP000234384">
    <property type="component" value="Unassembled WGS sequence"/>
</dbReference>
<dbReference type="SUPFAM" id="SSF143517">
    <property type="entry name" value="TRCF domain-like"/>
    <property type="match status" value="1"/>
</dbReference>
<dbReference type="RefSeq" id="WP_101953645.1">
    <property type="nucleotide sequence ID" value="NZ_PKHE01000001.1"/>
</dbReference>
<dbReference type="InterPro" id="IPR047112">
    <property type="entry name" value="RecG/Mfd"/>
</dbReference>
<dbReference type="InterPro" id="IPR014001">
    <property type="entry name" value="Helicase_ATP-bd"/>
</dbReference>
<dbReference type="Gene3D" id="2.40.10.170">
    <property type="match status" value="1"/>
</dbReference>
<evidence type="ECO:0000313" key="12">
    <source>
        <dbReference type="EMBL" id="PKY90672.1"/>
    </source>
</evidence>
<keyword evidence="3 9" id="KW-0227">DNA damage</keyword>
<keyword evidence="2 9" id="KW-0547">Nucleotide-binding</keyword>
<comment type="caution">
    <text evidence="12">The sequence shown here is derived from an EMBL/GenBank/DDBJ whole genome shotgun (WGS) entry which is preliminary data.</text>
</comment>
<dbReference type="Gene3D" id="3.40.50.300">
    <property type="entry name" value="P-loop containing nucleotide triphosphate hydrolases"/>
    <property type="match status" value="2"/>
</dbReference>
<evidence type="ECO:0000256" key="6">
    <source>
        <dbReference type="ARBA" id="ARBA00022840"/>
    </source>
</evidence>
<keyword evidence="1 9" id="KW-0963">Cytoplasm</keyword>
<evidence type="ECO:0000256" key="8">
    <source>
        <dbReference type="ARBA" id="ARBA00023204"/>
    </source>
</evidence>
<dbReference type="Gene3D" id="3.30.2060.10">
    <property type="entry name" value="Penicillin-binding protein 1b domain"/>
    <property type="match status" value="1"/>
</dbReference>
<dbReference type="Pfam" id="PF00270">
    <property type="entry name" value="DEAD"/>
    <property type="match status" value="1"/>
</dbReference>
<reference evidence="12 13" key="1">
    <citation type="submission" date="2017-12" db="EMBL/GenBank/DDBJ databases">
        <title>Phylogenetic diversity of female urinary microbiome.</title>
        <authorList>
            <person name="Thomas-White K."/>
            <person name="Wolfe A.J."/>
        </authorList>
    </citation>
    <scope>NUCLEOTIDE SEQUENCE [LARGE SCALE GENOMIC DNA]</scope>
    <source>
        <strain evidence="12 13">UMB0898</strain>
    </source>
</reference>
<dbReference type="InterPro" id="IPR041471">
    <property type="entry name" value="UvrB_inter"/>
</dbReference>
<evidence type="ECO:0000256" key="2">
    <source>
        <dbReference type="ARBA" id="ARBA00022741"/>
    </source>
</evidence>
<dbReference type="SMART" id="SM01058">
    <property type="entry name" value="CarD_TRCF"/>
    <property type="match status" value="1"/>
</dbReference>
<dbReference type="OrthoDB" id="9804325at2"/>
<dbReference type="InterPro" id="IPR037235">
    <property type="entry name" value="TRCF-like_C_D7"/>
</dbReference>
<dbReference type="Pfam" id="PF00271">
    <property type="entry name" value="Helicase_C"/>
    <property type="match status" value="1"/>
</dbReference>
<feature type="domain" description="Helicase C-terminal" evidence="11">
    <location>
        <begin position="814"/>
        <end position="968"/>
    </location>
</feature>
<keyword evidence="8 9" id="KW-0234">DNA repair</keyword>
<sequence length="1173" mass="134532">MPRLYTEVFEEVIAQLIDERSNAVDLITGLDDSARAIFIAQLFHKNPKPYLIVEPRSKQLNELYEDLTELIDEPVLLFPAEDSLAVEYSIASQERIAQRIDVLNHLATGRPGIILTNVAGIQMRLSPVDTWKKGSLKLQLGGEYAFNQLEAYLSCYGYQREPLVELPGQYSIRGSIVDIYPFDQANPIRLDFFDEELDSIRTFDPLEQTSIDNIDQVTITPAIDIVFPIEAQQALIPELRQRMDHIVKHTSNEEQRALISARYQETLDQLEQGESLKFASAYLSLWDRTGTSLLDYLSSDAQLIVMELGRIQQVEFQLLEENQFWIEQEVSRGQLLPNIEMKHEAYHRLREAPLNTLHFASLQRGMSGITFHSIHNYQYRGMNSFFHQMSLIESELTHWLRQGFIVQIAVSSKHEAQRTYDLLHEYDLPAIIQADDPQSEKINILPLSLSKGFELPLDKWVVITEQELFNQQRRPKVRSGKQSNAERLKDYNELDIGDYVVHPIHGIGRYTGIETIEINGNHTDAVAIEYRDQARILLPVENISQLQKYVASESTTPKLNKLGGTEWKKTKARVQSQVEDIADELIQLYAQREQERGFAFAQDTPEQYKFEDDFPYPETEDQLRSIQEIKQDMESDRPMDRLLVGDVGYGKTEVALRAVFKAVMDGKQVAFLVPTTVLAQQHYHTIIERFADWPFEVGLLSRFVSKAKQQTTIDGLKTGAISIVVGTHRILSKDVVFNDLGLLIIDEEQRFGVKHKERLKQLRSQVDVLTLTATPIPRTLHMSMIGVRDLSLIETPPNNRYPVQTYVMERNNGVIKSAIEREMARGGQVFYLYNRVASIDRKAQEIQDLVPEARVAISHGQMSEAQLESVLLDFIEGVYDVLVTTTIIETGIDIPNANTLFVDDADRMGLSTLYQLRGRVGRTHRLAYAYLFYEPFKQLSEISEKRLNAIREFTELGSGFKLAMRDLSIRGAGNLLGQQQSGFIDSVGYELYTQMLQQAIKRKQGGGSQLVDRPTSTLDWQFEMDAYIPSDYISDERQKVGIYKLVQRIDSQEAYVQLQDELIDRYGEFPDPVSNLVDFALIKYYALEIGITQIRRKRQELIITFNEWGTQHLQGERIFKALSAIDNKAYMGVKNNQLELTLNIYNKAVDQVLNSLIRFTRAAYETFDQKEEE</sequence>
<dbReference type="PANTHER" id="PTHR47964:SF1">
    <property type="entry name" value="ATP-DEPENDENT DNA HELICASE HOMOLOG RECG, CHLOROPLASTIC"/>
    <property type="match status" value="1"/>
</dbReference>
<dbReference type="Gene3D" id="3.40.50.11180">
    <property type="match status" value="1"/>
</dbReference>
<dbReference type="InterPro" id="IPR004576">
    <property type="entry name" value="Mfd"/>
</dbReference>
<dbReference type="InterPro" id="IPR011545">
    <property type="entry name" value="DEAD/DEAH_box_helicase_dom"/>
</dbReference>
<dbReference type="InterPro" id="IPR001650">
    <property type="entry name" value="Helicase_C-like"/>
</dbReference>
<dbReference type="GO" id="GO:0003678">
    <property type="term" value="F:DNA helicase activity"/>
    <property type="evidence" value="ECO:0007669"/>
    <property type="project" value="TreeGrafter"/>
</dbReference>
<name>A0A2I1K520_9LACT</name>
<evidence type="ECO:0000256" key="1">
    <source>
        <dbReference type="ARBA" id="ARBA00022490"/>
    </source>
</evidence>
<dbReference type="Pfam" id="PF03461">
    <property type="entry name" value="TRCF"/>
    <property type="match status" value="1"/>
</dbReference>
<evidence type="ECO:0000313" key="13">
    <source>
        <dbReference type="Proteomes" id="UP000234384"/>
    </source>
</evidence>
<dbReference type="Gene3D" id="3.90.1150.50">
    <property type="entry name" value="Transcription-repair-coupling factor, D7 domain"/>
    <property type="match status" value="1"/>
</dbReference>
<dbReference type="NCBIfam" id="TIGR00580">
    <property type="entry name" value="mfd"/>
    <property type="match status" value="1"/>
</dbReference>
<dbReference type="Pfam" id="PF17757">
    <property type="entry name" value="UvrB_inter"/>
    <property type="match status" value="1"/>
</dbReference>
<organism evidence="12 13">
    <name type="scientific">Falseniella ignava</name>
    <dbReference type="NCBI Taxonomy" id="137730"/>
    <lineage>
        <taxon>Bacteria</taxon>
        <taxon>Bacillati</taxon>
        <taxon>Bacillota</taxon>
        <taxon>Bacilli</taxon>
        <taxon>Lactobacillales</taxon>
        <taxon>Aerococcaceae</taxon>
        <taxon>Falseniella</taxon>
    </lineage>
</organism>
<evidence type="ECO:0000256" key="3">
    <source>
        <dbReference type="ARBA" id="ARBA00022763"/>
    </source>
</evidence>
<comment type="similarity">
    <text evidence="9">In the N-terminal section; belongs to the UvrB family.</text>
</comment>
<dbReference type="EC" id="3.6.4.-" evidence="9"/>
<evidence type="ECO:0000256" key="5">
    <source>
        <dbReference type="ARBA" id="ARBA00022806"/>
    </source>
</evidence>
<dbReference type="InterPro" id="IPR036101">
    <property type="entry name" value="CarD-like/TRCF_RID_sf"/>
</dbReference>
<evidence type="ECO:0000259" key="11">
    <source>
        <dbReference type="PROSITE" id="PS51194"/>
    </source>
</evidence>
<dbReference type="GO" id="GO:0005524">
    <property type="term" value="F:ATP binding"/>
    <property type="evidence" value="ECO:0007669"/>
    <property type="project" value="UniProtKB-UniRule"/>
</dbReference>
<dbReference type="SMART" id="SM00487">
    <property type="entry name" value="DEXDc"/>
    <property type="match status" value="1"/>
</dbReference>
<dbReference type="EMBL" id="PKHE01000001">
    <property type="protein sequence ID" value="PKY90672.1"/>
    <property type="molecule type" value="Genomic_DNA"/>
</dbReference>
<dbReference type="SMART" id="SM00982">
    <property type="entry name" value="TRCF"/>
    <property type="match status" value="1"/>
</dbReference>
<dbReference type="PANTHER" id="PTHR47964">
    <property type="entry name" value="ATP-DEPENDENT DNA HELICASE HOMOLOG RECG, CHLOROPLASTIC"/>
    <property type="match status" value="1"/>
</dbReference>
<keyword evidence="7 9" id="KW-0238">DNA-binding</keyword>